<dbReference type="OrthoDB" id="2564234at2759"/>
<organism evidence="3 4">
    <name type="scientific">Gymnopilus junonius</name>
    <name type="common">Spectacular rustgill mushroom</name>
    <name type="synonym">Gymnopilus spectabilis subsp. junonius</name>
    <dbReference type="NCBI Taxonomy" id="109634"/>
    <lineage>
        <taxon>Eukaryota</taxon>
        <taxon>Fungi</taxon>
        <taxon>Dikarya</taxon>
        <taxon>Basidiomycota</taxon>
        <taxon>Agaricomycotina</taxon>
        <taxon>Agaricomycetes</taxon>
        <taxon>Agaricomycetidae</taxon>
        <taxon>Agaricales</taxon>
        <taxon>Agaricineae</taxon>
        <taxon>Hymenogastraceae</taxon>
        <taxon>Gymnopilus</taxon>
    </lineage>
</organism>
<sequence>MPLFLTVVKDTSPLLVYSSSWQAGLSETDGSLDQYTQSSFTDTQVQGSSVTFRFYGSFVGVYGAKRGNHGNYQVSLDGTITPTLNGESNPALFNQTLFSQGMPLGFHNLTVANKQNSFFDIDYVAFDTTVGLDNEPLVINAYQDSHPAFSYTPPSAWYTAPNNVGTFSGGSGQVCIRHIDIPSDAIALYGPVGPNVSTSYAVRVDNGSPTTFSASKQFYRPQQILFYAGNLGPGQHTLQVQVGESSTGEFAIDYANVFSAPSLGGSFLSANVLPESNHLPSGTVAALAITTTLAILSSLLALYLFWRQRRGLLHYGLKDSLKSTISLEDPRPYPFTVTPTTENNLAVQSTMARYVSNSTSPKPYPLTTKTNVTSPPSFVGSPIDANSNVNLNTAPAPVPQVPQAGSNNGQESLASRNEKGRVALNSPQRYNSPQSLGAGLSTPYHNPPPEYSYDR</sequence>
<proteinExistence type="predicted"/>
<feature type="compositionally biased region" description="Polar residues" evidence="1">
    <location>
        <begin position="354"/>
        <end position="376"/>
    </location>
</feature>
<feature type="compositionally biased region" description="Polar residues" evidence="1">
    <location>
        <begin position="384"/>
        <end position="393"/>
    </location>
</feature>
<evidence type="ECO:0000313" key="3">
    <source>
        <dbReference type="EMBL" id="KAF8876705.1"/>
    </source>
</evidence>
<comment type="caution">
    <text evidence="3">The sequence shown here is derived from an EMBL/GenBank/DDBJ whole genome shotgun (WGS) entry which is preliminary data.</text>
</comment>
<evidence type="ECO:0000313" key="4">
    <source>
        <dbReference type="Proteomes" id="UP000724874"/>
    </source>
</evidence>
<keyword evidence="4" id="KW-1185">Reference proteome</keyword>
<evidence type="ECO:0000256" key="1">
    <source>
        <dbReference type="SAM" id="MobiDB-lite"/>
    </source>
</evidence>
<reference evidence="3" key="1">
    <citation type="submission" date="2020-11" db="EMBL/GenBank/DDBJ databases">
        <authorList>
            <consortium name="DOE Joint Genome Institute"/>
            <person name="Ahrendt S."/>
            <person name="Riley R."/>
            <person name="Andreopoulos W."/>
            <person name="LaButti K."/>
            <person name="Pangilinan J."/>
            <person name="Ruiz-duenas F.J."/>
            <person name="Barrasa J.M."/>
            <person name="Sanchez-Garcia M."/>
            <person name="Camarero S."/>
            <person name="Miyauchi S."/>
            <person name="Serrano A."/>
            <person name="Linde D."/>
            <person name="Babiker R."/>
            <person name="Drula E."/>
            <person name="Ayuso-Fernandez I."/>
            <person name="Pacheco R."/>
            <person name="Padilla G."/>
            <person name="Ferreira P."/>
            <person name="Barriuso J."/>
            <person name="Kellner H."/>
            <person name="Castanera R."/>
            <person name="Alfaro M."/>
            <person name="Ramirez L."/>
            <person name="Pisabarro A.G."/>
            <person name="Kuo A."/>
            <person name="Tritt A."/>
            <person name="Lipzen A."/>
            <person name="He G."/>
            <person name="Yan M."/>
            <person name="Ng V."/>
            <person name="Cullen D."/>
            <person name="Martin F."/>
            <person name="Rosso M.-N."/>
            <person name="Henrissat B."/>
            <person name="Hibbett D."/>
            <person name="Martinez A.T."/>
            <person name="Grigoriev I.V."/>
        </authorList>
    </citation>
    <scope>NUCLEOTIDE SEQUENCE</scope>
    <source>
        <strain evidence="3">AH 44721</strain>
    </source>
</reference>
<feature type="compositionally biased region" description="Pro residues" evidence="1">
    <location>
        <begin position="445"/>
        <end position="455"/>
    </location>
</feature>
<keyword evidence="2" id="KW-0812">Transmembrane</keyword>
<dbReference type="Proteomes" id="UP000724874">
    <property type="component" value="Unassembled WGS sequence"/>
</dbReference>
<keyword evidence="2" id="KW-1133">Transmembrane helix</keyword>
<dbReference type="Gene3D" id="2.60.120.260">
    <property type="entry name" value="Galactose-binding domain-like"/>
    <property type="match status" value="2"/>
</dbReference>
<feature type="compositionally biased region" description="Polar residues" evidence="1">
    <location>
        <begin position="405"/>
        <end position="415"/>
    </location>
</feature>
<dbReference type="EMBL" id="JADNYJ010000179">
    <property type="protein sequence ID" value="KAF8876705.1"/>
    <property type="molecule type" value="Genomic_DNA"/>
</dbReference>
<feature type="region of interest" description="Disordered" evidence="1">
    <location>
        <begin position="354"/>
        <end position="455"/>
    </location>
</feature>
<evidence type="ECO:0000256" key="2">
    <source>
        <dbReference type="SAM" id="Phobius"/>
    </source>
</evidence>
<name>A0A9P5TH19_GYMJU</name>
<keyword evidence="2" id="KW-0472">Membrane</keyword>
<evidence type="ECO:0008006" key="5">
    <source>
        <dbReference type="Google" id="ProtNLM"/>
    </source>
</evidence>
<dbReference type="AlphaFoldDB" id="A0A9P5TH19"/>
<feature type="transmembrane region" description="Helical" evidence="2">
    <location>
        <begin position="284"/>
        <end position="306"/>
    </location>
</feature>
<gene>
    <name evidence="3" type="ORF">CPB84DRAFT_384909</name>
</gene>
<feature type="compositionally biased region" description="Polar residues" evidence="1">
    <location>
        <begin position="425"/>
        <end position="435"/>
    </location>
</feature>
<protein>
    <recommendedName>
        <fullName evidence="5">Transmembrane protein</fullName>
    </recommendedName>
</protein>
<accession>A0A9P5TH19</accession>